<gene>
    <name evidence="2" type="ORF">G3O08_16300</name>
</gene>
<dbReference type="Proteomes" id="UP000486602">
    <property type="component" value="Unassembled WGS sequence"/>
</dbReference>
<keyword evidence="1" id="KW-0812">Transmembrane</keyword>
<reference evidence="2 3" key="1">
    <citation type="submission" date="2020-02" db="EMBL/GenBank/DDBJ databases">
        <title>Out from the shadows clarifying the taxonomy of the family Cryomorphaceae and related taxa by utilizing the GTDB taxonomic framework.</title>
        <authorList>
            <person name="Bowman J.P."/>
        </authorList>
    </citation>
    <scope>NUCLEOTIDE SEQUENCE [LARGE SCALE GENOMIC DNA]</scope>
    <source>
        <strain evidence="2 3">QSSC 1-22</strain>
    </source>
</reference>
<feature type="transmembrane region" description="Helical" evidence="1">
    <location>
        <begin position="21"/>
        <end position="46"/>
    </location>
</feature>
<dbReference type="EMBL" id="JAAGVY010000039">
    <property type="protein sequence ID" value="NEN25062.1"/>
    <property type="molecule type" value="Genomic_DNA"/>
</dbReference>
<protein>
    <submittedName>
        <fullName evidence="2">Uncharacterized protein</fullName>
    </submittedName>
</protein>
<evidence type="ECO:0000313" key="2">
    <source>
        <dbReference type="EMBL" id="NEN25062.1"/>
    </source>
</evidence>
<name>A0A7K3WVV0_9FLAO</name>
<accession>A0A7K3WVV0</accession>
<keyword evidence="1" id="KW-0472">Membrane</keyword>
<organism evidence="2 3">
    <name type="scientific">Cryomorpha ignava</name>
    <dbReference type="NCBI Taxonomy" id="101383"/>
    <lineage>
        <taxon>Bacteria</taxon>
        <taxon>Pseudomonadati</taxon>
        <taxon>Bacteroidota</taxon>
        <taxon>Flavobacteriia</taxon>
        <taxon>Flavobacteriales</taxon>
        <taxon>Cryomorphaceae</taxon>
        <taxon>Cryomorpha</taxon>
    </lineage>
</organism>
<dbReference type="RefSeq" id="WP_163286499.1">
    <property type="nucleotide sequence ID" value="NZ_JAAGVY010000039.1"/>
</dbReference>
<proteinExistence type="predicted"/>
<evidence type="ECO:0000256" key="1">
    <source>
        <dbReference type="SAM" id="Phobius"/>
    </source>
</evidence>
<comment type="caution">
    <text evidence="2">The sequence shown here is derived from an EMBL/GenBank/DDBJ whole genome shotgun (WGS) entry which is preliminary data.</text>
</comment>
<sequence>MNTYSFHLKMILLKSKFKKSGPYGILIFLNIAIASLALLLLLWIGSNFKPDLVTILIAAISLVSIQTILLFLFFSHCKIISLYEEGISFGNPVFMYLTKSYSWSDFDGFILVREETEHSEIEAIWLVKDKKLSKRISSGIYLNYEEIKVSLRIKNEGHKSISSILQARAVLGLKVNL</sequence>
<feature type="transmembrane region" description="Helical" evidence="1">
    <location>
        <begin position="52"/>
        <end position="74"/>
    </location>
</feature>
<keyword evidence="1" id="KW-1133">Transmembrane helix</keyword>
<evidence type="ECO:0000313" key="3">
    <source>
        <dbReference type="Proteomes" id="UP000486602"/>
    </source>
</evidence>
<keyword evidence="3" id="KW-1185">Reference proteome</keyword>
<dbReference type="AlphaFoldDB" id="A0A7K3WVV0"/>